<dbReference type="InterPro" id="IPR036097">
    <property type="entry name" value="HisK_dim/P_sf"/>
</dbReference>
<evidence type="ECO:0000256" key="11">
    <source>
        <dbReference type="ARBA" id="ARBA00022989"/>
    </source>
</evidence>
<dbReference type="Pfam" id="PF00672">
    <property type="entry name" value="HAMP"/>
    <property type="match status" value="1"/>
</dbReference>
<keyword evidence="11 17" id="KW-1133">Transmembrane helix</keyword>
<dbReference type="InterPro" id="IPR003594">
    <property type="entry name" value="HATPase_dom"/>
</dbReference>
<dbReference type="PANTHER" id="PTHR45528:SF11">
    <property type="entry name" value="HISTIDINE KINASE"/>
    <property type="match status" value="1"/>
</dbReference>
<dbReference type="AlphaFoldDB" id="A0A2V2Z4N9"/>
<evidence type="ECO:0000256" key="1">
    <source>
        <dbReference type="ARBA" id="ARBA00000085"/>
    </source>
</evidence>
<dbReference type="FunFam" id="1.10.287.130:FF:000001">
    <property type="entry name" value="Two-component sensor histidine kinase"/>
    <property type="match status" value="1"/>
</dbReference>
<reference evidence="20 21" key="1">
    <citation type="submission" date="2018-05" db="EMBL/GenBank/DDBJ databases">
        <title>Genomic Encyclopedia of Type Strains, Phase III (KMG-III): the genomes of soil and plant-associated and newly described type strains.</title>
        <authorList>
            <person name="Whitman W."/>
        </authorList>
    </citation>
    <scope>NUCLEOTIDE SEQUENCE [LARGE SCALE GENOMIC DNA]</scope>
    <source>
        <strain evidence="20 21">CECT 5696</strain>
    </source>
</reference>
<feature type="domain" description="HAMP" evidence="19">
    <location>
        <begin position="174"/>
        <end position="228"/>
    </location>
</feature>
<comment type="subcellular location">
    <subcellularLocation>
        <location evidence="2">Cell membrane</location>
        <topology evidence="2">Multi-pass membrane protein</topology>
    </subcellularLocation>
</comment>
<comment type="caution">
    <text evidence="20">The sequence shown here is derived from an EMBL/GenBank/DDBJ whole genome shotgun (WGS) entry which is preliminary data.</text>
</comment>
<protein>
    <recommendedName>
        <fullName evidence="16">Heme sensor protein HssS</fullName>
        <ecNumber evidence="3">2.7.13.3</ecNumber>
    </recommendedName>
</protein>
<dbReference type="SUPFAM" id="SSF47384">
    <property type="entry name" value="Homodimeric domain of signal transducing histidine kinase"/>
    <property type="match status" value="1"/>
</dbReference>
<sequence>MIRTLYIRIVVFFILSVIVGLVCAFFSTILIYKDRLDNWSKTDIREQAELNIDLIRMVGMEEVENYPSVLTRKGQFRFVVFDADGKLIKSISNATRREIEKDRESIVPLLHGQQYGDLHHGGATGVSFDLEGQRYVMFLHRANEVDSSFINYIVLTALVIALVVGSLCAVVWAHYLVKPLKEMKRAVDRISRGQFNIEFNWKKGRKDELGDLAQSFATMAGELREIEEMRQNFVSNVSHEIQSPLTSISGFSNVLLKKNLSENERSRYLGIIKEESERLSRLSDNLLKLASLDSEHHPFNPRFFDLDEQIRRIVLACEPLWSEKSLEIDLDLPSVKIWADEDLLSMVWINVIGNAIKFTPEGGWITISARKELHSIEVTITDNGTGIPEEARQRVFERFYKVDAAREKKLAGNGLGLAIVHKIVTVHRGHISIGGGPGGGTVVSISFPATKY</sequence>
<dbReference type="CDD" id="cd06225">
    <property type="entry name" value="HAMP"/>
    <property type="match status" value="1"/>
</dbReference>
<dbReference type="PROSITE" id="PS50885">
    <property type="entry name" value="HAMP"/>
    <property type="match status" value="1"/>
</dbReference>
<dbReference type="Gene3D" id="3.30.565.10">
    <property type="entry name" value="Histidine kinase-like ATPase, C-terminal domain"/>
    <property type="match status" value="1"/>
</dbReference>
<evidence type="ECO:0000256" key="4">
    <source>
        <dbReference type="ARBA" id="ARBA00022475"/>
    </source>
</evidence>
<name>A0A2V2Z4N9_9BACL</name>
<dbReference type="SMART" id="SM00387">
    <property type="entry name" value="HATPase_c"/>
    <property type="match status" value="1"/>
</dbReference>
<evidence type="ECO:0000256" key="15">
    <source>
        <dbReference type="ARBA" id="ARBA00037219"/>
    </source>
</evidence>
<dbReference type="SUPFAM" id="SSF158472">
    <property type="entry name" value="HAMP domain-like"/>
    <property type="match status" value="1"/>
</dbReference>
<keyword evidence="10" id="KW-0067">ATP-binding</keyword>
<dbReference type="GO" id="GO:0005886">
    <property type="term" value="C:plasma membrane"/>
    <property type="evidence" value="ECO:0007669"/>
    <property type="project" value="UniProtKB-SubCell"/>
</dbReference>
<feature type="transmembrane region" description="Helical" evidence="17">
    <location>
        <begin position="149"/>
        <end position="175"/>
    </location>
</feature>
<dbReference type="SUPFAM" id="SSF55874">
    <property type="entry name" value="ATPase domain of HSP90 chaperone/DNA topoisomerase II/histidine kinase"/>
    <property type="match status" value="1"/>
</dbReference>
<dbReference type="InterPro" id="IPR036890">
    <property type="entry name" value="HATPase_C_sf"/>
</dbReference>
<evidence type="ECO:0000256" key="6">
    <source>
        <dbReference type="ARBA" id="ARBA00022679"/>
    </source>
</evidence>
<dbReference type="Pfam" id="PF02518">
    <property type="entry name" value="HATPase_c"/>
    <property type="match status" value="1"/>
</dbReference>
<evidence type="ECO:0000256" key="8">
    <source>
        <dbReference type="ARBA" id="ARBA00022741"/>
    </source>
</evidence>
<dbReference type="EC" id="2.7.13.3" evidence="3"/>
<dbReference type="InterPro" id="IPR005467">
    <property type="entry name" value="His_kinase_dom"/>
</dbReference>
<proteinExistence type="predicted"/>
<keyword evidence="9 20" id="KW-0418">Kinase</keyword>
<evidence type="ECO:0000256" key="12">
    <source>
        <dbReference type="ARBA" id="ARBA00023012"/>
    </source>
</evidence>
<gene>
    <name evidence="20" type="ORF">DFQ01_101486</name>
</gene>
<keyword evidence="6" id="KW-0808">Transferase</keyword>
<evidence type="ECO:0000256" key="5">
    <source>
        <dbReference type="ARBA" id="ARBA00022553"/>
    </source>
</evidence>
<keyword evidence="21" id="KW-1185">Reference proteome</keyword>
<keyword evidence="7 17" id="KW-0812">Transmembrane</keyword>
<keyword evidence="5" id="KW-0597">Phosphoprotein</keyword>
<feature type="transmembrane region" description="Helical" evidence="17">
    <location>
        <begin position="6"/>
        <end position="32"/>
    </location>
</feature>
<accession>A0A2V2Z4N9</accession>
<dbReference type="EMBL" id="QGTQ01000001">
    <property type="protein sequence ID" value="PWW08760.1"/>
    <property type="molecule type" value="Genomic_DNA"/>
</dbReference>
<dbReference type="PRINTS" id="PR00344">
    <property type="entry name" value="BCTRLSENSOR"/>
</dbReference>
<dbReference type="InterPro" id="IPR050398">
    <property type="entry name" value="HssS/ArlS-like"/>
</dbReference>
<comment type="function">
    <text evidence="15">Member of the two-component regulatory system HssS/HssR involved in intracellular heme homeostasis and tempering of staphylococcal virulence. HssS functions as a heme sensor histidine kinase which is autophosphorylated at a histidine residue and transfers its phosphate group to an aspartate residue of HssR. HssR/HssS activates the expression of hrtAB, an efflux pump, in response to extracellular heme, hemin, hemoglobin or blood.</text>
</comment>
<organism evidence="20 21">
    <name type="scientific">Paenibacillus cellulosilyticus</name>
    <dbReference type="NCBI Taxonomy" id="375489"/>
    <lineage>
        <taxon>Bacteria</taxon>
        <taxon>Bacillati</taxon>
        <taxon>Bacillota</taxon>
        <taxon>Bacilli</taxon>
        <taxon>Bacillales</taxon>
        <taxon>Paenibacillaceae</taxon>
        <taxon>Paenibacillus</taxon>
    </lineage>
</organism>
<evidence type="ECO:0000313" key="20">
    <source>
        <dbReference type="EMBL" id="PWW08760.1"/>
    </source>
</evidence>
<dbReference type="SMART" id="SM00304">
    <property type="entry name" value="HAMP"/>
    <property type="match status" value="1"/>
</dbReference>
<evidence type="ECO:0000256" key="17">
    <source>
        <dbReference type="SAM" id="Phobius"/>
    </source>
</evidence>
<keyword evidence="12" id="KW-0902">Two-component regulatory system</keyword>
<evidence type="ECO:0000256" key="14">
    <source>
        <dbReference type="ARBA" id="ARBA00023136"/>
    </source>
</evidence>
<dbReference type="PROSITE" id="PS50109">
    <property type="entry name" value="HIS_KIN"/>
    <property type="match status" value="1"/>
</dbReference>
<evidence type="ECO:0000256" key="9">
    <source>
        <dbReference type="ARBA" id="ARBA00022777"/>
    </source>
</evidence>
<dbReference type="InterPro" id="IPR003660">
    <property type="entry name" value="HAMP_dom"/>
</dbReference>
<dbReference type="CDD" id="cd00082">
    <property type="entry name" value="HisKA"/>
    <property type="match status" value="1"/>
</dbReference>
<evidence type="ECO:0000256" key="2">
    <source>
        <dbReference type="ARBA" id="ARBA00004651"/>
    </source>
</evidence>
<dbReference type="FunFam" id="3.30.565.10:FF:000006">
    <property type="entry name" value="Sensor histidine kinase WalK"/>
    <property type="match status" value="1"/>
</dbReference>
<keyword evidence="14 17" id="KW-0472">Membrane</keyword>
<evidence type="ECO:0000256" key="16">
    <source>
        <dbReference type="ARBA" id="ARBA00040841"/>
    </source>
</evidence>
<evidence type="ECO:0000259" key="18">
    <source>
        <dbReference type="PROSITE" id="PS50109"/>
    </source>
</evidence>
<evidence type="ECO:0000256" key="13">
    <source>
        <dbReference type="ARBA" id="ARBA00023026"/>
    </source>
</evidence>
<dbReference type="GO" id="GO:0000155">
    <property type="term" value="F:phosphorelay sensor kinase activity"/>
    <property type="evidence" value="ECO:0007669"/>
    <property type="project" value="InterPro"/>
</dbReference>
<dbReference type="GO" id="GO:0005524">
    <property type="term" value="F:ATP binding"/>
    <property type="evidence" value="ECO:0007669"/>
    <property type="project" value="UniProtKB-KW"/>
</dbReference>
<keyword evidence="8" id="KW-0547">Nucleotide-binding</keyword>
<dbReference type="PANTHER" id="PTHR45528">
    <property type="entry name" value="SENSOR HISTIDINE KINASE CPXA"/>
    <property type="match status" value="1"/>
</dbReference>
<evidence type="ECO:0000313" key="21">
    <source>
        <dbReference type="Proteomes" id="UP000246635"/>
    </source>
</evidence>
<dbReference type="InterPro" id="IPR004358">
    <property type="entry name" value="Sig_transdc_His_kin-like_C"/>
</dbReference>
<dbReference type="SMART" id="SM00388">
    <property type="entry name" value="HisKA"/>
    <property type="match status" value="1"/>
</dbReference>
<evidence type="ECO:0000259" key="19">
    <source>
        <dbReference type="PROSITE" id="PS50885"/>
    </source>
</evidence>
<feature type="domain" description="Histidine kinase" evidence="18">
    <location>
        <begin position="236"/>
        <end position="451"/>
    </location>
</feature>
<dbReference type="InterPro" id="IPR003661">
    <property type="entry name" value="HisK_dim/P_dom"/>
</dbReference>
<evidence type="ECO:0000256" key="7">
    <source>
        <dbReference type="ARBA" id="ARBA00022692"/>
    </source>
</evidence>
<evidence type="ECO:0000256" key="3">
    <source>
        <dbReference type="ARBA" id="ARBA00012438"/>
    </source>
</evidence>
<comment type="catalytic activity">
    <reaction evidence="1">
        <text>ATP + protein L-histidine = ADP + protein N-phospho-L-histidine.</text>
        <dbReference type="EC" id="2.7.13.3"/>
    </reaction>
</comment>
<dbReference type="Proteomes" id="UP000246635">
    <property type="component" value="Unassembled WGS sequence"/>
</dbReference>
<evidence type="ECO:0000256" key="10">
    <source>
        <dbReference type="ARBA" id="ARBA00022840"/>
    </source>
</evidence>
<keyword evidence="13" id="KW-0843">Virulence</keyword>
<dbReference type="CDD" id="cd00075">
    <property type="entry name" value="HATPase"/>
    <property type="match status" value="1"/>
</dbReference>
<dbReference type="Pfam" id="PF00512">
    <property type="entry name" value="HisKA"/>
    <property type="match status" value="1"/>
</dbReference>
<dbReference type="Gene3D" id="1.10.287.130">
    <property type="match status" value="1"/>
</dbReference>
<dbReference type="Gene3D" id="6.10.340.10">
    <property type="match status" value="1"/>
</dbReference>
<dbReference type="RefSeq" id="WP_110042266.1">
    <property type="nucleotide sequence ID" value="NZ_CP054613.1"/>
</dbReference>
<dbReference type="OrthoDB" id="9813151at2"/>
<keyword evidence="4" id="KW-1003">Cell membrane</keyword>